<evidence type="ECO:0000259" key="3">
    <source>
        <dbReference type="PROSITE" id="PS51371"/>
    </source>
</evidence>
<dbReference type="EMBL" id="CP002959">
    <property type="protein sequence ID" value="AFM13824.1"/>
    <property type="molecule type" value="Genomic_DNA"/>
</dbReference>
<evidence type="ECO:0000256" key="2">
    <source>
        <dbReference type="PROSITE-ProRule" id="PRU00703"/>
    </source>
</evidence>
<dbReference type="SUPFAM" id="SSF54631">
    <property type="entry name" value="CBS-domain pair"/>
    <property type="match status" value="1"/>
</dbReference>
<dbReference type="Pfam" id="PF00571">
    <property type="entry name" value="CBS"/>
    <property type="match status" value="2"/>
</dbReference>
<accession>I4B967</accession>
<name>I4B967_TURPD</name>
<keyword evidence="5" id="KW-1185">Reference proteome</keyword>
<dbReference type="Gene3D" id="3.10.580.10">
    <property type="entry name" value="CBS-domain"/>
    <property type="match status" value="2"/>
</dbReference>
<evidence type="ECO:0000256" key="1">
    <source>
        <dbReference type="ARBA" id="ARBA00023122"/>
    </source>
</evidence>
<dbReference type="PROSITE" id="PS51371">
    <property type="entry name" value="CBS"/>
    <property type="match status" value="2"/>
</dbReference>
<reference evidence="4 5" key="1">
    <citation type="submission" date="2012-06" db="EMBL/GenBank/DDBJ databases">
        <title>The complete chromosome of genome of Turneriella parva DSM 21527.</title>
        <authorList>
            <consortium name="US DOE Joint Genome Institute (JGI-PGF)"/>
            <person name="Lucas S."/>
            <person name="Han J."/>
            <person name="Lapidus A."/>
            <person name="Bruce D."/>
            <person name="Goodwin L."/>
            <person name="Pitluck S."/>
            <person name="Peters L."/>
            <person name="Kyrpides N."/>
            <person name="Mavromatis K."/>
            <person name="Ivanova N."/>
            <person name="Mikhailova N."/>
            <person name="Chertkov O."/>
            <person name="Detter J.C."/>
            <person name="Tapia R."/>
            <person name="Han C."/>
            <person name="Land M."/>
            <person name="Hauser L."/>
            <person name="Markowitz V."/>
            <person name="Cheng J.-F."/>
            <person name="Hugenholtz P."/>
            <person name="Woyke T."/>
            <person name="Wu D."/>
            <person name="Gronow S."/>
            <person name="Wellnitz S."/>
            <person name="Brambilla E."/>
            <person name="Klenk H.-P."/>
            <person name="Eisen J.A."/>
        </authorList>
    </citation>
    <scope>NUCLEOTIDE SEQUENCE [LARGE SCALE GENOMIC DNA]</scope>
    <source>
        <strain evidence="5">ATCC BAA-1111 / DSM 21527 / NCTC 11395 / H</strain>
    </source>
</reference>
<dbReference type="SMART" id="SM00116">
    <property type="entry name" value="CBS"/>
    <property type="match status" value="2"/>
</dbReference>
<dbReference type="KEGG" id="tpx:Turpa_3185"/>
<protein>
    <submittedName>
        <fullName evidence="4">CBS domain containing protein</fullName>
    </submittedName>
</protein>
<keyword evidence="1 2" id="KW-0129">CBS domain</keyword>
<dbReference type="RefSeq" id="WP_014804324.1">
    <property type="nucleotide sequence ID" value="NC_018020.1"/>
</dbReference>
<proteinExistence type="predicted"/>
<dbReference type="InterPro" id="IPR000644">
    <property type="entry name" value="CBS_dom"/>
</dbReference>
<evidence type="ECO:0000313" key="4">
    <source>
        <dbReference type="EMBL" id="AFM13824.1"/>
    </source>
</evidence>
<dbReference type="AlphaFoldDB" id="I4B967"/>
<dbReference type="OrthoDB" id="9802114at2"/>
<dbReference type="STRING" id="869212.Turpa_3185"/>
<dbReference type="Proteomes" id="UP000006048">
    <property type="component" value="Chromosome"/>
</dbReference>
<feature type="domain" description="CBS" evidence="3">
    <location>
        <begin position="35"/>
        <end position="92"/>
    </location>
</feature>
<dbReference type="InterPro" id="IPR046342">
    <property type="entry name" value="CBS_dom_sf"/>
</dbReference>
<sequence>MSEEISEISTTEEKKLNALHQRLSRVRNTRVGDVMKRDVITLDANDLLATAARTLIENKIHGVIVMKDGKPWSVLSAFDLLHKSYVESFSDKMDYLRSSLSSLIEKPLLHSLKPTDSLDSAARLFTAYGQRTIPVIEGDTLVGVIAIADLIRAYGRLVGETGI</sequence>
<feature type="domain" description="CBS" evidence="3">
    <location>
        <begin position="104"/>
        <end position="161"/>
    </location>
</feature>
<evidence type="ECO:0000313" key="5">
    <source>
        <dbReference type="Proteomes" id="UP000006048"/>
    </source>
</evidence>
<dbReference type="PANTHER" id="PTHR43080:SF2">
    <property type="entry name" value="CBS DOMAIN-CONTAINING PROTEIN"/>
    <property type="match status" value="1"/>
</dbReference>
<dbReference type="HOGENOM" id="CLU_040681_12_2_12"/>
<gene>
    <name evidence="4" type="ordered locus">Turpa_3185</name>
</gene>
<dbReference type="PANTHER" id="PTHR43080">
    <property type="entry name" value="CBS DOMAIN-CONTAINING PROTEIN CBSX3, MITOCHONDRIAL"/>
    <property type="match status" value="1"/>
</dbReference>
<organism evidence="4 5">
    <name type="scientific">Turneriella parva (strain ATCC BAA-1111 / DSM 21527 / NCTC 11395 / H)</name>
    <name type="common">Leptospira parva</name>
    <dbReference type="NCBI Taxonomy" id="869212"/>
    <lineage>
        <taxon>Bacteria</taxon>
        <taxon>Pseudomonadati</taxon>
        <taxon>Spirochaetota</taxon>
        <taxon>Spirochaetia</taxon>
        <taxon>Leptospirales</taxon>
        <taxon>Leptospiraceae</taxon>
        <taxon>Turneriella</taxon>
    </lineage>
</organism>
<dbReference type="InterPro" id="IPR051257">
    <property type="entry name" value="Diverse_CBS-Domain"/>
</dbReference>